<dbReference type="EMBL" id="AUXW01000138">
    <property type="protein sequence ID" value="KKE84286.1"/>
    <property type="molecule type" value="Genomic_DNA"/>
</dbReference>
<comment type="caution">
    <text evidence="1">The sequence shown here is derived from an EMBL/GenBank/DDBJ whole genome shotgun (WGS) entry which is preliminary data.</text>
</comment>
<dbReference type="AlphaFoldDB" id="A0A0F6AEP5"/>
<dbReference type="Proteomes" id="UP000033434">
    <property type="component" value="Unassembled WGS sequence"/>
</dbReference>
<proteinExistence type="predicted"/>
<evidence type="ECO:0000313" key="2">
    <source>
        <dbReference type="Proteomes" id="UP000033434"/>
    </source>
</evidence>
<evidence type="ECO:0000313" key="1">
    <source>
        <dbReference type="EMBL" id="KKE84286.1"/>
    </source>
</evidence>
<sequence>MLFPNYYFYPHPMRWIPIALASCTLFENTLHNQNSDNNLLFTKFHIFFIKSKKAININTQLFTFQTNLSD</sequence>
<accession>A0A0F6AEP5</accession>
<dbReference type="PATRIC" id="fig|1129367.4.peg.1844"/>
<protein>
    <submittedName>
        <fullName evidence="1">Uncharacterized protein</fullName>
    </submittedName>
</protein>
<name>A0A0F6AEP5_9GAMM</name>
<gene>
    <name evidence="1" type="ORF">N479_10325</name>
</gene>
<reference evidence="1 2" key="1">
    <citation type="journal article" date="2015" name="BMC Genomics">
        <title>Genome mining reveals unlocked bioactive potential of marine Gram-negative bacteria.</title>
        <authorList>
            <person name="Machado H."/>
            <person name="Sonnenschein E.C."/>
            <person name="Melchiorsen J."/>
            <person name="Gram L."/>
        </authorList>
    </citation>
    <scope>NUCLEOTIDE SEQUENCE [LARGE SCALE GENOMIC DNA]</scope>
    <source>
        <strain evidence="1 2">S4054</strain>
    </source>
</reference>
<organism evidence="1 2">
    <name type="scientific">Pseudoalteromonas luteoviolacea S4054</name>
    <dbReference type="NCBI Taxonomy" id="1129367"/>
    <lineage>
        <taxon>Bacteria</taxon>
        <taxon>Pseudomonadati</taxon>
        <taxon>Pseudomonadota</taxon>
        <taxon>Gammaproteobacteria</taxon>
        <taxon>Alteromonadales</taxon>
        <taxon>Pseudoalteromonadaceae</taxon>
        <taxon>Pseudoalteromonas</taxon>
    </lineage>
</organism>